<keyword evidence="3" id="KW-1185">Reference proteome</keyword>
<sequence>MIAFATEHSVIAAAVGSFAFLRPTVFVTLFGKAQSDAPQMQLITDLSQLYGAMSMAQAVLTFTFATHSDTLVSCGAKRWICGAYALFCWLSESVCLKALLLTKSSHDVSGWATAVAFALLGVMYVYHAVIEGVGRRRKGSTARPRTSQYCEAD</sequence>
<gene>
    <name evidence="2" type="ORF">Vbra_6584</name>
</gene>
<proteinExistence type="predicted"/>
<evidence type="ECO:0000313" key="3">
    <source>
        <dbReference type="Proteomes" id="UP000041254"/>
    </source>
</evidence>
<reference evidence="2 3" key="1">
    <citation type="submission" date="2014-11" db="EMBL/GenBank/DDBJ databases">
        <authorList>
            <person name="Zhu J."/>
            <person name="Qi W."/>
            <person name="Song R."/>
        </authorList>
    </citation>
    <scope>NUCLEOTIDE SEQUENCE [LARGE SCALE GENOMIC DNA]</scope>
</reference>
<dbReference type="AlphaFoldDB" id="A0A0G4H5M3"/>
<keyword evidence="1" id="KW-0472">Membrane</keyword>
<dbReference type="VEuPathDB" id="CryptoDB:Vbra_6584"/>
<dbReference type="EMBL" id="CDMY01001024">
    <property type="protein sequence ID" value="CEM39089.1"/>
    <property type="molecule type" value="Genomic_DNA"/>
</dbReference>
<protein>
    <submittedName>
        <fullName evidence="2">Uncharacterized protein</fullName>
    </submittedName>
</protein>
<dbReference type="Proteomes" id="UP000041254">
    <property type="component" value="Unassembled WGS sequence"/>
</dbReference>
<feature type="transmembrane region" description="Helical" evidence="1">
    <location>
        <begin position="49"/>
        <end position="67"/>
    </location>
</feature>
<dbReference type="InParanoid" id="A0A0G4H5M3"/>
<keyword evidence="1" id="KW-0812">Transmembrane</keyword>
<evidence type="ECO:0000256" key="1">
    <source>
        <dbReference type="SAM" id="Phobius"/>
    </source>
</evidence>
<feature type="transmembrane region" description="Helical" evidence="1">
    <location>
        <begin position="79"/>
        <end position="102"/>
    </location>
</feature>
<organism evidence="2 3">
    <name type="scientific">Vitrella brassicaformis (strain CCMP3155)</name>
    <dbReference type="NCBI Taxonomy" id="1169540"/>
    <lineage>
        <taxon>Eukaryota</taxon>
        <taxon>Sar</taxon>
        <taxon>Alveolata</taxon>
        <taxon>Colpodellida</taxon>
        <taxon>Vitrellaceae</taxon>
        <taxon>Vitrella</taxon>
    </lineage>
</organism>
<name>A0A0G4H5M3_VITBC</name>
<accession>A0A0G4H5M3</accession>
<keyword evidence="1" id="KW-1133">Transmembrane helix</keyword>
<evidence type="ECO:0000313" key="2">
    <source>
        <dbReference type="EMBL" id="CEM39089.1"/>
    </source>
</evidence>
<feature type="transmembrane region" description="Helical" evidence="1">
    <location>
        <begin position="108"/>
        <end position="129"/>
    </location>
</feature>